<dbReference type="NCBIfam" id="TIGR00377">
    <property type="entry name" value="ant_ant_sig"/>
    <property type="match status" value="1"/>
</dbReference>
<dbReference type="CDD" id="cd07043">
    <property type="entry name" value="STAS_anti-anti-sigma_factors"/>
    <property type="match status" value="1"/>
</dbReference>
<dbReference type="AlphaFoldDB" id="A0A2S2C2D1"/>
<dbReference type="InterPro" id="IPR002645">
    <property type="entry name" value="STAS_dom"/>
</dbReference>
<evidence type="ECO:0000256" key="1">
    <source>
        <dbReference type="ARBA" id="ARBA00009013"/>
    </source>
</evidence>
<feature type="domain" description="STAS" evidence="3">
    <location>
        <begin position="59"/>
        <end position="157"/>
    </location>
</feature>
<accession>A0A2S2C2D1</accession>
<evidence type="ECO:0000259" key="3">
    <source>
        <dbReference type="PROSITE" id="PS50801"/>
    </source>
</evidence>
<dbReference type="SUPFAM" id="SSF52091">
    <property type="entry name" value="SpoIIaa-like"/>
    <property type="match status" value="1"/>
</dbReference>
<organism evidence="4 5">
    <name type="scientific">Rhodococcus oxybenzonivorans</name>
    <dbReference type="NCBI Taxonomy" id="1990687"/>
    <lineage>
        <taxon>Bacteria</taxon>
        <taxon>Bacillati</taxon>
        <taxon>Actinomycetota</taxon>
        <taxon>Actinomycetes</taxon>
        <taxon>Mycobacteriales</taxon>
        <taxon>Nocardiaceae</taxon>
        <taxon>Rhodococcus</taxon>
    </lineage>
</organism>
<dbReference type="Pfam" id="PF01740">
    <property type="entry name" value="STAS"/>
    <property type="match status" value="1"/>
</dbReference>
<evidence type="ECO:0000313" key="4">
    <source>
        <dbReference type="EMBL" id="AWK74944.1"/>
    </source>
</evidence>
<dbReference type="PANTHER" id="PTHR33495">
    <property type="entry name" value="ANTI-SIGMA FACTOR ANTAGONIST TM_1081-RELATED-RELATED"/>
    <property type="match status" value="1"/>
</dbReference>
<dbReference type="EMBL" id="CP021354">
    <property type="protein sequence ID" value="AWK74944.1"/>
    <property type="molecule type" value="Genomic_DNA"/>
</dbReference>
<evidence type="ECO:0000256" key="2">
    <source>
        <dbReference type="RuleBase" id="RU003749"/>
    </source>
</evidence>
<dbReference type="KEGG" id="roz:CBI38_28665"/>
<dbReference type="Proteomes" id="UP000245711">
    <property type="component" value="Chromosome"/>
</dbReference>
<dbReference type="InterPro" id="IPR003658">
    <property type="entry name" value="Anti-sigma_ant"/>
</dbReference>
<proteinExistence type="inferred from homology"/>
<reference evidence="4 5" key="1">
    <citation type="submission" date="2017-05" db="EMBL/GenBank/DDBJ databases">
        <title>Isolation of Rhodococcus sp. S2-17 biodegrading of BP-3.</title>
        <authorList>
            <person name="Lee Y."/>
            <person name="Kim K.H."/>
            <person name="Chun B.H."/>
            <person name="Jung H.S."/>
            <person name="Jeon C.O."/>
        </authorList>
    </citation>
    <scope>NUCLEOTIDE SEQUENCE [LARGE SCALE GENOMIC DNA]</scope>
    <source>
        <strain evidence="4 5">S2-17</strain>
    </source>
</reference>
<dbReference type="PANTHER" id="PTHR33495:SF2">
    <property type="entry name" value="ANTI-SIGMA FACTOR ANTAGONIST TM_1081-RELATED"/>
    <property type="match status" value="1"/>
</dbReference>
<evidence type="ECO:0000313" key="5">
    <source>
        <dbReference type="Proteomes" id="UP000245711"/>
    </source>
</evidence>
<dbReference type="OrthoDB" id="4467391at2"/>
<dbReference type="GO" id="GO:0043856">
    <property type="term" value="F:anti-sigma factor antagonist activity"/>
    <property type="evidence" value="ECO:0007669"/>
    <property type="project" value="InterPro"/>
</dbReference>
<gene>
    <name evidence="4" type="ORF">CBI38_28665</name>
</gene>
<comment type="similarity">
    <text evidence="1 2">Belongs to the anti-sigma-factor antagonist family.</text>
</comment>
<name>A0A2S2C2D1_9NOCA</name>
<sequence length="162" mass="17154">MSACVGTMILSRSHRTEVVVNIESFSACTPNLWGWPDPASKTTSTAPMLQVGIQNRTGGIAVLVVCGEIDITTAPVLAPYLRKVTADSGDLVLDLTGVPFLGCTGMALFDTAASRVRRRNATLTTAAQPQVRRILHLTGLDGTLGCCDTVDEALAAARRIRN</sequence>
<dbReference type="PROSITE" id="PS50801">
    <property type="entry name" value="STAS"/>
    <property type="match status" value="1"/>
</dbReference>
<dbReference type="Gene3D" id="3.30.750.24">
    <property type="entry name" value="STAS domain"/>
    <property type="match status" value="1"/>
</dbReference>
<keyword evidence="5" id="KW-1185">Reference proteome</keyword>
<dbReference type="InterPro" id="IPR036513">
    <property type="entry name" value="STAS_dom_sf"/>
</dbReference>
<protein>
    <recommendedName>
        <fullName evidence="2">Anti-sigma factor antagonist</fullName>
    </recommendedName>
</protein>